<reference evidence="1" key="1">
    <citation type="submission" date="2024-02" db="EMBL/GenBank/DDBJ databases">
        <title>Metagenome Assembled Genome of Zalaria obscura JY119.</title>
        <authorList>
            <person name="Vighnesh L."/>
            <person name="Jagadeeshwari U."/>
            <person name="Venkata Ramana C."/>
            <person name="Sasikala C."/>
        </authorList>
    </citation>
    <scope>NUCLEOTIDE SEQUENCE</scope>
    <source>
        <strain evidence="1">JY119</strain>
    </source>
</reference>
<sequence>MLGSLSPAGAELIDTSMNTGNHYVWGIKSEVNDIHAWTLNVDLDSFSKLPEPTYRLSVQAIVHPEESAKMYAQKSYSTISDRQRPILRQRQPATMDPRTWVKDLTPYFIYLLLVSTLGPLLFGYHLAELNAPQAVITCEKKSISASALSLPQCIPMSSAVFGLVSSIFTLGGLIGALAAGPLSARYGRYLTMLFTTSVFIIGPILEALAQSIALLTVGRLISGLGAGSAVVVVPLFISETAPPAEKGFFGSFTQIMINMGIFLAQLLGYFLSKGQLWRFILAFAGIIGVVQLVGLLIAGVESPKWTADHGNPARAKRILRKIRGHAADIDAEVKGWGIESSADMEDEEESLLTNNDHMDHHHSESMEESSPAASMTSGAKKTAKNAGKEAMSVFGVLRHPDSRPAVLAVVGVMIAQQLCGINSIMMYGVSLFADLLEANSALLNVVVAVVNIVVTLIAAPLVDKLGRKTCLLMSITGMGISSLLLGIGIGKGIAVMSAVSVLTFVASFGLGLGPVPFILSSELVGPEAVGATQSWALAANWIATFVVAQFFPVVNEKLGGGKVYYVFAGMAAFWGLFVLWRVPETKGKGSVEEVWGREPRRED</sequence>
<comment type="caution">
    <text evidence="1">The sequence shown here is derived from an EMBL/GenBank/DDBJ whole genome shotgun (WGS) entry which is preliminary data.</text>
</comment>
<dbReference type="EMBL" id="JAMKPW020000010">
    <property type="protein sequence ID" value="KAK8214797.1"/>
    <property type="molecule type" value="Genomic_DNA"/>
</dbReference>
<protein>
    <submittedName>
        <fullName evidence="1">Bifunctional purine biosynthesis protein PurH</fullName>
    </submittedName>
</protein>
<accession>A0ACC3SI53</accession>
<proteinExistence type="predicted"/>
<name>A0ACC3SI53_9PEZI</name>
<dbReference type="Proteomes" id="UP001320706">
    <property type="component" value="Unassembled WGS sequence"/>
</dbReference>
<gene>
    <name evidence="1" type="primary">HGT20</name>
    <name evidence="1" type="ORF">M8818_002380</name>
</gene>
<organism evidence="1 2">
    <name type="scientific">Zalaria obscura</name>
    <dbReference type="NCBI Taxonomy" id="2024903"/>
    <lineage>
        <taxon>Eukaryota</taxon>
        <taxon>Fungi</taxon>
        <taxon>Dikarya</taxon>
        <taxon>Ascomycota</taxon>
        <taxon>Pezizomycotina</taxon>
        <taxon>Dothideomycetes</taxon>
        <taxon>Dothideomycetidae</taxon>
        <taxon>Dothideales</taxon>
        <taxon>Zalariaceae</taxon>
        <taxon>Zalaria</taxon>
    </lineage>
</organism>
<evidence type="ECO:0000313" key="1">
    <source>
        <dbReference type="EMBL" id="KAK8214797.1"/>
    </source>
</evidence>
<evidence type="ECO:0000313" key="2">
    <source>
        <dbReference type="Proteomes" id="UP001320706"/>
    </source>
</evidence>
<keyword evidence="2" id="KW-1185">Reference proteome</keyword>